<evidence type="ECO:0000256" key="5">
    <source>
        <dbReference type="HAMAP-Rule" id="MF_00099"/>
    </source>
</evidence>
<dbReference type="Pfam" id="PF01339">
    <property type="entry name" value="CheB_methylest"/>
    <property type="match status" value="1"/>
</dbReference>
<dbReference type="GO" id="GO:0000156">
    <property type="term" value="F:phosphorelay response regulator activity"/>
    <property type="evidence" value="ECO:0007669"/>
    <property type="project" value="InterPro"/>
</dbReference>
<dbReference type="Gene3D" id="3.40.50.180">
    <property type="entry name" value="Methylesterase CheB, C-terminal domain"/>
    <property type="match status" value="1"/>
</dbReference>
<comment type="caution">
    <text evidence="10">The sequence shown here is derived from an EMBL/GenBank/DDBJ whole genome shotgun (WGS) entry which is preliminary data.</text>
</comment>
<evidence type="ECO:0000313" key="11">
    <source>
        <dbReference type="Proteomes" id="UP001139971"/>
    </source>
</evidence>
<feature type="active site" evidence="5 6">
    <location>
        <position position="295"/>
    </location>
</feature>
<comment type="subcellular location">
    <subcellularLocation>
        <location evidence="5">Cytoplasm</location>
    </subcellularLocation>
</comment>
<evidence type="ECO:0000256" key="6">
    <source>
        <dbReference type="PROSITE-ProRule" id="PRU00050"/>
    </source>
</evidence>
<comment type="function">
    <text evidence="5">Involved in chemotaxis. Part of a chemotaxis signal transduction system that modulates chemotaxis in response to various stimuli. Catalyzes the demethylation of specific methylglutamate residues introduced into the chemoreceptors (methyl-accepting chemotaxis proteins or MCP) by CheR. Also mediates the irreversible deamidation of specific glutamine residues to glutamic acid.</text>
</comment>
<evidence type="ECO:0000259" key="8">
    <source>
        <dbReference type="PROSITE" id="PS50110"/>
    </source>
</evidence>
<dbReference type="GO" id="GO:0006935">
    <property type="term" value="P:chemotaxis"/>
    <property type="evidence" value="ECO:0007669"/>
    <property type="project" value="UniProtKB-UniRule"/>
</dbReference>
<dbReference type="SUPFAM" id="SSF52172">
    <property type="entry name" value="CheY-like"/>
    <property type="match status" value="1"/>
</dbReference>
<dbReference type="GO" id="GO:0008984">
    <property type="term" value="F:protein-glutamate methylesterase activity"/>
    <property type="evidence" value="ECO:0007669"/>
    <property type="project" value="UniProtKB-UniRule"/>
</dbReference>
<name>A0A9X3YLG3_9GAMM</name>
<feature type="active site" evidence="5 6">
    <location>
        <position position="199"/>
    </location>
</feature>
<comment type="domain">
    <text evidence="5">Contains a C-terminal catalytic domain, and an N-terminal region which modulates catalytic activity.</text>
</comment>
<dbReference type="PANTHER" id="PTHR42872:SF6">
    <property type="entry name" value="PROTEIN-GLUTAMATE METHYLESTERASE_PROTEIN-GLUTAMINE GLUTAMINASE"/>
    <property type="match status" value="1"/>
</dbReference>
<organism evidence="10 11">
    <name type="scientific">Tahibacter soli</name>
    <dbReference type="NCBI Taxonomy" id="2983605"/>
    <lineage>
        <taxon>Bacteria</taxon>
        <taxon>Pseudomonadati</taxon>
        <taxon>Pseudomonadota</taxon>
        <taxon>Gammaproteobacteria</taxon>
        <taxon>Lysobacterales</taxon>
        <taxon>Rhodanobacteraceae</taxon>
        <taxon>Tahibacter</taxon>
    </lineage>
</organism>
<dbReference type="AlphaFoldDB" id="A0A9X3YLG3"/>
<dbReference type="NCBIfam" id="NF001965">
    <property type="entry name" value="PRK00742.1"/>
    <property type="match status" value="1"/>
</dbReference>
<dbReference type="PROSITE" id="PS50110">
    <property type="entry name" value="RESPONSE_REGULATORY"/>
    <property type="match status" value="1"/>
</dbReference>
<comment type="PTM">
    <text evidence="5">Phosphorylated by CheA. Phosphorylation of the N-terminal regulatory domain activates the methylesterase activity.</text>
</comment>
<dbReference type="Proteomes" id="UP001139971">
    <property type="component" value="Unassembled WGS sequence"/>
</dbReference>
<dbReference type="InterPro" id="IPR035909">
    <property type="entry name" value="CheB_C"/>
</dbReference>
<dbReference type="SUPFAM" id="SSF52738">
    <property type="entry name" value="Methylesterase CheB, C-terminal domain"/>
    <property type="match status" value="1"/>
</dbReference>
<evidence type="ECO:0000256" key="3">
    <source>
        <dbReference type="ARBA" id="ARBA00022801"/>
    </source>
</evidence>
<dbReference type="Gene3D" id="3.40.50.2300">
    <property type="match status" value="1"/>
</dbReference>
<feature type="modified residue" description="4-aspartylphosphate" evidence="5 7">
    <location>
        <position position="64"/>
    </location>
</feature>
<dbReference type="CDD" id="cd16432">
    <property type="entry name" value="CheB_Rec"/>
    <property type="match status" value="1"/>
</dbReference>
<comment type="similarity">
    <text evidence="5">Belongs to the CheB family.</text>
</comment>
<comment type="catalytic activity">
    <reaction evidence="4 5">
        <text>[protein]-L-glutamate 5-O-methyl ester + H2O = L-glutamyl-[protein] + methanol + H(+)</text>
        <dbReference type="Rhea" id="RHEA:23236"/>
        <dbReference type="Rhea" id="RHEA-COMP:10208"/>
        <dbReference type="Rhea" id="RHEA-COMP:10311"/>
        <dbReference type="ChEBI" id="CHEBI:15377"/>
        <dbReference type="ChEBI" id="CHEBI:15378"/>
        <dbReference type="ChEBI" id="CHEBI:17790"/>
        <dbReference type="ChEBI" id="CHEBI:29973"/>
        <dbReference type="ChEBI" id="CHEBI:82795"/>
        <dbReference type="EC" id="3.1.1.61"/>
    </reaction>
</comment>
<protein>
    <recommendedName>
        <fullName evidence="5">Protein-glutamate methylesterase/protein-glutamine glutaminase</fullName>
        <ecNumber evidence="5">3.1.1.61</ecNumber>
        <ecNumber evidence="5">3.5.1.44</ecNumber>
    </recommendedName>
</protein>
<dbReference type="EC" id="3.5.1.44" evidence="5"/>
<gene>
    <name evidence="5" type="primary">cheB</name>
    <name evidence="10" type="ORF">OD750_010085</name>
</gene>
<dbReference type="InterPro" id="IPR000673">
    <property type="entry name" value="Sig_transdc_resp-reg_Me-estase"/>
</dbReference>
<feature type="active site" evidence="5 6">
    <location>
        <position position="173"/>
    </location>
</feature>
<dbReference type="HAMAP" id="MF_00099">
    <property type="entry name" value="CheB_chemtxs"/>
    <property type="match status" value="1"/>
</dbReference>
<dbReference type="NCBIfam" id="NF009206">
    <property type="entry name" value="PRK12555.1"/>
    <property type="match status" value="1"/>
</dbReference>
<sequence>MNTIRVPHGPRKRVLVVDDSALVRQMLTEVLGRDPGLVVVGAAPDPYVAREMIKRLEPDVVTLDVEMPRMDGLTFLDNLMRLHPLPVVMVSSLTEAGAEATLDALELGAVDYVAKPKSAVAHGIEAYADELRAKVRAAAGARPQRRRAATTVRPAATALGYRTTDRLIAIGASAGGTEAIRVVLQNMPADAPAIVVTQHIPATFSRAFAERMDRSTAMSVCEAADGQQIVPGHCYIAPGDRHLVIERSGARWCCRLSDAAPEHHHRPSVDVMFRSVAQNVGRNAVAAILTGMGEDGARGLLQLCDAGVPTVAQNEATSVVWGMPGAAVRMGAVREVLPLDRIAGWLLQAAGAKPADAPAASTRAGIGR</sequence>
<keyword evidence="11" id="KW-1185">Reference proteome</keyword>
<dbReference type="EMBL" id="JAOVZO020000014">
    <property type="protein sequence ID" value="MDC8012893.1"/>
    <property type="molecule type" value="Genomic_DNA"/>
</dbReference>
<feature type="domain" description="Response regulatory" evidence="8">
    <location>
        <begin position="13"/>
        <end position="130"/>
    </location>
</feature>
<dbReference type="EC" id="3.1.1.61" evidence="5"/>
<evidence type="ECO:0000256" key="4">
    <source>
        <dbReference type="ARBA" id="ARBA00048267"/>
    </source>
</evidence>
<dbReference type="InterPro" id="IPR001789">
    <property type="entry name" value="Sig_transdc_resp-reg_receiver"/>
</dbReference>
<dbReference type="PROSITE" id="PS50122">
    <property type="entry name" value="CHEB"/>
    <property type="match status" value="1"/>
</dbReference>
<reference evidence="10" key="1">
    <citation type="submission" date="2023-02" db="EMBL/GenBank/DDBJ databases">
        <title>Tahibacter soli sp. nov. isolated from soil.</title>
        <authorList>
            <person name="Baek J.H."/>
            <person name="Lee J.K."/>
            <person name="Choi D.G."/>
            <person name="Jeon C.O."/>
        </authorList>
    </citation>
    <scope>NUCLEOTIDE SEQUENCE</scope>
    <source>
        <strain evidence="10">BL</strain>
    </source>
</reference>
<proteinExistence type="inferred from homology"/>
<keyword evidence="3 5" id="KW-0378">Hydrolase</keyword>
<evidence type="ECO:0000259" key="9">
    <source>
        <dbReference type="PROSITE" id="PS50122"/>
    </source>
</evidence>
<evidence type="ECO:0000256" key="7">
    <source>
        <dbReference type="PROSITE-ProRule" id="PRU00169"/>
    </source>
</evidence>
<dbReference type="InterPro" id="IPR011006">
    <property type="entry name" value="CheY-like_superfamily"/>
</dbReference>
<comment type="catalytic activity">
    <reaction evidence="5">
        <text>L-glutaminyl-[protein] + H2O = L-glutamyl-[protein] + NH4(+)</text>
        <dbReference type="Rhea" id="RHEA:16441"/>
        <dbReference type="Rhea" id="RHEA-COMP:10207"/>
        <dbReference type="Rhea" id="RHEA-COMP:10208"/>
        <dbReference type="ChEBI" id="CHEBI:15377"/>
        <dbReference type="ChEBI" id="CHEBI:28938"/>
        <dbReference type="ChEBI" id="CHEBI:29973"/>
        <dbReference type="ChEBI" id="CHEBI:30011"/>
        <dbReference type="EC" id="3.5.1.44"/>
    </reaction>
</comment>
<keyword evidence="1 5" id="KW-0963">Cytoplasm</keyword>
<keyword evidence="2 5" id="KW-0145">Chemotaxis</keyword>
<keyword evidence="5 7" id="KW-0597">Phosphoprotein</keyword>
<dbReference type="GO" id="GO:0050568">
    <property type="term" value="F:protein-glutamine glutaminase activity"/>
    <property type="evidence" value="ECO:0007669"/>
    <property type="project" value="UniProtKB-UniRule"/>
</dbReference>
<feature type="domain" description="CheB-type methylesterase" evidence="9">
    <location>
        <begin position="161"/>
        <end position="353"/>
    </location>
</feature>
<evidence type="ECO:0000313" key="10">
    <source>
        <dbReference type="EMBL" id="MDC8012893.1"/>
    </source>
</evidence>
<dbReference type="RefSeq" id="WP_263545306.1">
    <property type="nucleotide sequence ID" value="NZ_JAOVZO020000014.1"/>
</dbReference>
<dbReference type="PIRSF" id="PIRSF000876">
    <property type="entry name" value="RR_chemtxs_CheB"/>
    <property type="match status" value="1"/>
</dbReference>
<dbReference type="SMART" id="SM00448">
    <property type="entry name" value="REC"/>
    <property type="match status" value="1"/>
</dbReference>
<evidence type="ECO:0000256" key="1">
    <source>
        <dbReference type="ARBA" id="ARBA00022490"/>
    </source>
</evidence>
<accession>A0A9X3YLG3</accession>
<evidence type="ECO:0000256" key="2">
    <source>
        <dbReference type="ARBA" id="ARBA00022500"/>
    </source>
</evidence>
<dbReference type="InterPro" id="IPR008248">
    <property type="entry name" value="CheB-like"/>
</dbReference>
<dbReference type="PANTHER" id="PTHR42872">
    <property type="entry name" value="PROTEIN-GLUTAMATE METHYLESTERASE/PROTEIN-GLUTAMINE GLUTAMINASE"/>
    <property type="match status" value="1"/>
</dbReference>
<dbReference type="GO" id="GO:0005737">
    <property type="term" value="C:cytoplasm"/>
    <property type="evidence" value="ECO:0007669"/>
    <property type="project" value="UniProtKB-SubCell"/>
</dbReference>
<dbReference type="CDD" id="cd17541">
    <property type="entry name" value="REC_CheB-like"/>
    <property type="match status" value="1"/>
</dbReference>
<dbReference type="Pfam" id="PF00072">
    <property type="entry name" value="Response_reg"/>
    <property type="match status" value="1"/>
</dbReference>